<accession>A0ABW1W022</accession>
<dbReference type="Pfam" id="PF06718">
    <property type="entry name" value="DUF1203"/>
    <property type="match status" value="1"/>
</dbReference>
<dbReference type="Proteomes" id="UP001596230">
    <property type="component" value="Unassembled WGS sequence"/>
</dbReference>
<dbReference type="InterPro" id="IPR009593">
    <property type="entry name" value="DUF1203"/>
</dbReference>
<dbReference type="EMBL" id="JBHSUB010000010">
    <property type="protein sequence ID" value="MFC6378372.1"/>
    <property type="molecule type" value="Genomic_DNA"/>
</dbReference>
<gene>
    <name evidence="1" type="ORF">ACFP9W_09770</name>
</gene>
<evidence type="ECO:0000313" key="1">
    <source>
        <dbReference type="EMBL" id="MFC6378372.1"/>
    </source>
</evidence>
<keyword evidence="2" id="KW-1185">Reference proteome</keyword>
<reference evidence="2" key="1">
    <citation type="journal article" date="2019" name="Int. J. Syst. Evol. Microbiol.">
        <title>The Global Catalogue of Microorganisms (GCM) 10K type strain sequencing project: providing services to taxonomists for standard genome sequencing and annotation.</title>
        <authorList>
            <consortium name="The Broad Institute Genomics Platform"/>
            <consortium name="The Broad Institute Genome Sequencing Center for Infectious Disease"/>
            <person name="Wu L."/>
            <person name="Ma J."/>
        </authorList>
    </citation>
    <scope>NUCLEOTIDE SEQUENCE [LARGE SCALE GENOMIC DNA]</scope>
    <source>
        <strain evidence="2">CGMCC 1.18518</strain>
    </source>
</reference>
<name>A0ABW1W022_9GAMM</name>
<comment type="caution">
    <text evidence="1">The sequence shown here is derived from an EMBL/GenBank/DDBJ whole genome shotgun (WGS) entry which is preliminary data.</text>
</comment>
<proteinExistence type="predicted"/>
<evidence type="ECO:0000313" key="2">
    <source>
        <dbReference type="Proteomes" id="UP001596230"/>
    </source>
</evidence>
<dbReference type="RefSeq" id="WP_385950549.1">
    <property type="nucleotide sequence ID" value="NZ_JBHSUB010000010.1"/>
</dbReference>
<sequence>MSFIIKGLDGRVFCHLYGLTDNELREKGAIRIHVDEYPCYPDRITLRDIPVGETGILLNHTYLDTDSPYRGSHAIFIWEGQSQRGVYRDTIPEVMQKRMMSLRGFDGRDMLIEATIAQPEEVREHILSLFKNDQVDFILAHNARQGCFSCRIERDLGS</sequence>
<protein>
    <submittedName>
        <fullName evidence="1">DUF1203 domain-containing protein</fullName>
    </submittedName>
</protein>
<organism evidence="1 2">
    <name type="scientific">Tatumella terrea</name>
    <dbReference type="NCBI Taxonomy" id="419007"/>
    <lineage>
        <taxon>Bacteria</taxon>
        <taxon>Pseudomonadati</taxon>
        <taxon>Pseudomonadota</taxon>
        <taxon>Gammaproteobacteria</taxon>
        <taxon>Enterobacterales</taxon>
        <taxon>Erwiniaceae</taxon>
        <taxon>Tatumella</taxon>
    </lineage>
</organism>